<comment type="caution">
    <text evidence="2">The sequence shown here is derived from an EMBL/GenBank/DDBJ whole genome shotgun (WGS) entry which is preliminary data.</text>
</comment>
<reference evidence="2 3" key="1">
    <citation type="submission" date="2019-05" db="EMBL/GenBank/DDBJ databases">
        <title>Another draft genome of Portunus trituberculatus and its Hox gene families provides insights of decapod evolution.</title>
        <authorList>
            <person name="Jeong J.-H."/>
            <person name="Song I."/>
            <person name="Kim S."/>
            <person name="Choi T."/>
            <person name="Kim D."/>
            <person name="Ryu S."/>
            <person name="Kim W."/>
        </authorList>
    </citation>
    <scope>NUCLEOTIDE SEQUENCE [LARGE SCALE GENOMIC DNA]</scope>
    <source>
        <tissue evidence="2">Muscle</tissue>
    </source>
</reference>
<accession>A0A5B7F2P1</accession>
<feature type="region of interest" description="Disordered" evidence="1">
    <location>
        <begin position="1"/>
        <end position="26"/>
    </location>
</feature>
<evidence type="ECO:0000313" key="3">
    <source>
        <dbReference type="Proteomes" id="UP000324222"/>
    </source>
</evidence>
<protein>
    <submittedName>
        <fullName evidence="2">Uncharacterized protein</fullName>
    </submittedName>
</protein>
<proteinExistence type="predicted"/>
<keyword evidence="3" id="KW-1185">Reference proteome</keyword>
<name>A0A5B7F2P1_PORTR</name>
<gene>
    <name evidence="2" type="ORF">E2C01_033528</name>
</gene>
<sequence>MGRSEESERCRKLRDRPTTVDGEGEGRAWAEEPVLQASLMDGGGAGQHLLGGTTQASLSCVNE</sequence>
<evidence type="ECO:0000313" key="2">
    <source>
        <dbReference type="EMBL" id="MPC39975.1"/>
    </source>
</evidence>
<dbReference type="AlphaFoldDB" id="A0A5B7F2P1"/>
<dbReference type="Proteomes" id="UP000324222">
    <property type="component" value="Unassembled WGS sequence"/>
</dbReference>
<organism evidence="2 3">
    <name type="scientific">Portunus trituberculatus</name>
    <name type="common">Swimming crab</name>
    <name type="synonym">Neptunus trituberculatus</name>
    <dbReference type="NCBI Taxonomy" id="210409"/>
    <lineage>
        <taxon>Eukaryota</taxon>
        <taxon>Metazoa</taxon>
        <taxon>Ecdysozoa</taxon>
        <taxon>Arthropoda</taxon>
        <taxon>Crustacea</taxon>
        <taxon>Multicrustacea</taxon>
        <taxon>Malacostraca</taxon>
        <taxon>Eumalacostraca</taxon>
        <taxon>Eucarida</taxon>
        <taxon>Decapoda</taxon>
        <taxon>Pleocyemata</taxon>
        <taxon>Brachyura</taxon>
        <taxon>Eubrachyura</taxon>
        <taxon>Portunoidea</taxon>
        <taxon>Portunidae</taxon>
        <taxon>Portuninae</taxon>
        <taxon>Portunus</taxon>
    </lineage>
</organism>
<evidence type="ECO:0000256" key="1">
    <source>
        <dbReference type="SAM" id="MobiDB-lite"/>
    </source>
</evidence>
<dbReference type="EMBL" id="VSRR010004534">
    <property type="protein sequence ID" value="MPC39975.1"/>
    <property type="molecule type" value="Genomic_DNA"/>
</dbReference>